<name>A0A9P9BKC5_9PEZI</name>
<keyword evidence="2" id="KW-1185">Reference proteome</keyword>
<dbReference type="GeneID" id="70184805"/>
<organism evidence="1 2">
    <name type="scientific">Microdochium trichocladiopsis</name>
    <dbReference type="NCBI Taxonomy" id="1682393"/>
    <lineage>
        <taxon>Eukaryota</taxon>
        <taxon>Fungi</taxon>
        <taxon>Dikarya</taxon>
        <taxon>Ascomycota</taxon>
        <taxon>Pezizomycotina</taxon>
        <taxon>Sordariomycetes</taxon>
        <taxon>Xylariomycetidae</taxon>
        <taxon>Xylariales</taxon>
        <taxon>Microdochiaceae</taxon>
        <taxon>Microdochium</taxon>
    </lineage>
</organism>
<dbReference type="RefSeq" id="XP_046007275.1">
    <property type="nucleotide sequence ID" value="XM_046155259.1"/>
</dbReference>
<dbReference type="EMBL" id="JAGTJQ010000010">
    <property type="protein sequence ID" value="KAH7021074.1"/>
    <property type="molecule type" value="Genomic_DNA"/>
</dbReference>
<sequence>MPASHVCHNADLKSAWPARPFHVLPAQGRYKASMSTSLTVDAIWRPMTLEDVPLVVAIADAVHPDLPEDAAVFAERIRLFPAGCHILVPQKSREQRQASDNKSQATTAGLGYIISHPIPKNCPPSLNTLLGTLPLLPTANDNNAEQQQQQQQYYVHDLALVAAARGRGFAAKGIAGVLHGPDAPALQYPMTSLVSVYGTAPFWRRLGFEEQDLRAQSRDTDHVPALVAKLRDYGKDAVYMVRQNS</sequence>
<dbReference type="InterPro" id="IPR016181">
    <property type="entry name" value="Acyl_CoA_acyltransferase"/>
</dbReference>
<proteinExistence type="predicted"/>
<reference evidence="1" key="1">
    <citation type="journal article" date="2021" name="Nat. Commun.">
        <title>Genetic determinants of endophytism in the Arabidopsis root mycobiome.</title>
        <authorList>
            <person name="Mesny F."/>
            <person name="Miyauchi S."/>
            <person name="Thiergart T."/>
            <person name="Pickel B."/>
            <person name="Atanasova L."/>
            <person name="Karlsson M."/>
            <person name="Huettel B."/>
            <person name="Barry K.W."/>
            <person name="Haridas S."/>
            <person name="Chen C."/>
            <person name="Bauer D."/>
            <person name="Andreopoulos W."/>
            <person name="Pangilinan J."/>
            <person name="LaButti K."/>
            <person name="Riley R."/>
            <person name="Lipzen A."/>
            <person name="Clum A."/>
            <person name="Drula E."/>
            <person name="Henrissat B."/>
            <person name="Kohler A."/>
            <person name="Grigoriev I.V."/>
            <person name="Martin F.M."/>
            <person name="Hacquard S."/>
        </authorList>
    </citation>
    <scope>NUCLEOTIDE SEQUENCE</scope>
    <source>
        <strain evidence="1">MPI-CAGE-CH-0230</strain>
    </source>
</reference>
<dbReference type="SUPFAM" id="SSF55729">
    <property type="entry name" value="Acyl-CoA N-acyltransferases (Nat)"/>
    <property type="match status" value="1"/>
</dbReference>
<protein>
    <submittedName>
        <fullName evidence="1">Uncharacterized protein</fullName>
    </submittedName>
</protein>
<dbReference type="AlphaFoldDB" id="A0A9P9BKC5"/>
<dbReference type="Gene3D" id="3.40.630.30">
    <property type="match status" value="1"/>
</dbReference>
<comment type="caution">
    <text evidence="1">The sequence shown here is derived from an EMBL/GenBank/DDBJ whole genome shotgun (WGS) entry which is preliminary data.</text>
</comment>
<evidence type="ECO:0000313" key="1">
    <source>
        <dbReference type="EMBL" id="KAH7021074.1"/>
    </source>
</evidence>
<dbReference type="Proteomes" id="UP000756346">
    <property type="component" value="Unassembled WGS sequence"/>
</dbReference>
<dbReference type="OrthoDB" id="2445945at2759"/>
<evidence type="ECO:0000313" key="2">
    <source>
        <dbReference type="Proteomes" id="UP000756346"/>
    </source>
</evidence>
<accession>A0A9P9BKC5</accession>
<gene>
    <name evidence="1" type="ORF">B0I36DRAFT_333735</name>
</gene>